<proteinExistence type="predicted"/>
<dbReference type="Proteomes" id="UP001295423">
    <property type="component" value="Unassembled WGS sequence"/>
</dbReference>
<name>A0AAD2GD52_9STRA</name>
<feature type="non-terminal residue" evidence="1">
    <location>
        <position position="1"/>
    </location>
</feature>
<gene>
    <name evidence="1" type="ORF">CYCCA115_LOCUS24279</name>
</gene>
<evidence type="ECO:0000313" key="1">
    <source>
        <dbReference type="EMBL" id="CAJ1970258.1"/>
    </source>
</evidence>
<protein>
    <submittedName>
        <fullName evidence="1">Uncharacterized protein</fullName>
    </submittedName>
</protein>
<accession>A0AAD2GD52</accession>
<comment type="caution">
    <text evidence="1">The sequence shown here is derived from an EMBL/GenBank/DDBJ whole genome shotgun (WGS) entry which is preliminary data.</text>
</comment>
<sequence length="123" mass="14050">NGGLGVNHIGQWLGVSHRVGPMMTYWVLPKSGIPISVNTVQMVTNAEQQTDSIKQQMQRWTADVSKIVDAKSTYINWGKEDIPHQKMFDFDDEDDEFMRNFGMLIQMKATVLLHTHAMVCVRK</sequence>
<keyword evidence="2" id="KW-1185">Reference proteome</keyword>
<organism evidence="1 2">
    <name type="scientific">Cylindrotheca closterium</name>
    <dbReference type="NCBI Taxonomy" id="2856"/>
    <lineage>
        <taxon>Eukaryota</taxon>
        <taxon>Sar</taxon>
        <taxon>Stramenopiles</taxon>
        <taxon>Ochrophyta</taxon>
        <taxon>Bacillariophyta</taxon>
        <taxon>Bacillariophyceae</taxon>
        <taxon>Bacillariophycidae</taxon>
        <taxon>Bacillariales</taxon>
        <taxon>Bacillariaceae</taxon>
        <taxon>Cylindrotheca</taxon>
    </lineage>
</organism>
<dbReference type="EMBL" id="CAKOGP040002489">
    <property type="protein sequence ID" value="CAJ1970258.1"/>
    <property type="molecule type" value="Genomic_DNA"/>
</dbReference>
<evidence type="ECO:0000313" key="2">
    <source>
        <dbReference type="Proteomes" id="UP001295423"/>
    </source>
</evidence>
<reference evidence="1" key="1">
    <citation type="submission" date="2023-08" db="EMBL/GenBank/DDBJ databases">
        <authorList>
            <person name="Audoor S."/>
            <person name="Bilcke G."/>
        </authorList>
    </citation>
    <scope>NUCLEOTIDE SEQUENCE</scope>
</reference>
<dbReference type="AlphaFoldDB" id="A0AAD2GD52"/>